<feature type="domain" description="Ketosynthase family 3 (KS3)" evidence="4">
    <location>
        <begin position="4"/>
        <end position="227"/>
    </location>
</feature>
<dbReference type="RefSeq" id="WP_185155878.1">
    <property type="nucleotide sequence ID" value="NZ_SMLW01000099.1"/>
</dbReference>
<evidence type="ECO:0000313" key="5">
    <source>
        <dbReference type="EMBL" id="MTI23360.1"/>
    </source>
</evidence>
<dbReference type="Gene3D" id="3.40.47.10">
    <property type="match status" value="1"/>
</dbReference>
<evidence type="ECO:0000256" key="1">
    <source>
        <dbReference type="ARBA" id="ARBA00022450"/>
    </source>
</evidence>
<feature type="non-terminal residue" evidence="5">
    <location>
        <position position="1"/>
    </location>
</feature>
<dbReference type="PROSITE" id="PS00606">
    <property type="entry name" value="KS3_1"/>
    <property type="match status" value="1"/>
</dbReference>
<dbReference type="CDD" id="cd00833">
    <property type="entry name" value="PKS"/>
    <property type="match status" value="1"/>
</dbReference>
<dbReference type="PANTHER" id="PTHR43775">
    <property type="entry name" value="FATTY ACID SYNTHASE"/>
    <property type="match status" value="1"/>
</dbReference>
<name>A0ABW9RJC0_9BACT</name>
<feature type="non-terminal residue" evidence="5">
    <location>
        <position position="227"/>
    </location>
</feature>
<evidence type="ECO:0000256" key="2">
    <source>
        <dbReference type="ARBA" id="ARBA00022553"/>
    </source>
</evidence>
<organism evidence="5 6">
    <name type="scientific">Fulvivirga kasyanovii</name>
    <dbReference type="NCBI Taxonomy" id="396812"/>
    <lineage>
        <taxon>Bacteria</taxon>
        <taxon>Pseudomonadati</taxon>
        <taxon>Bacteroidota</taxon>
        <taxon>Cytophagia</taxon>
        <taxon>Cytophagales</taxon>
        <taxon>Fulvivirgaceae</taxon>
        <taxon>Fulvivirga</taxon>
    </lineage>
</organism>
<comment type="caution">
    <text evidence="5">The sequence shown here is derived from an EMBL/GenBank/DDBJ whole genome shotgun (WGS) entry which is preliminary data.</text>
</comment>
<proteinExistence type="predicted"/>
<dbReference type="PANTHER" id="PTHR43775:SF37">
    <property type="entry name" value="SI:DKEY-61P9.11"/>
    <property type="match status" value="1"/>
</dbReference>
<gene>
    <name evidence="5" type="ORF">E1163_00180</name>
</gene>
<keyword evidence="3" id="KW-0808">Transferase</keyword>
<keyword evidence="2" id="KW-0597">Phosphoprotein</keyword>
<keyword evidence="6" id="KW-1185">Reference proteome</keyword>
<dbReference type="SUPFAM" id="SSF53901">
    <property type="entry name" value="Thiolase-like"/>
    <property type="match status" value="1"/>
</dbReference>
<sequence>DTGDFDIAVIGLSGRYPGASDIETYWDNLRSGKNSISEIPSDRWSWERYYDPTGGDGKSYSKWGGFIDDVSRFDADFFRISGTEATDMDPQERLFIEEVWRLLENAGYGGTRLSEESNPVGVFVGAMYGTYGQLGALSWHSGHWNHAQSSYWLIANRVSQYFKFRGPSMAIDTACSSSLTAIHQAMESLRRGESKVAIAGGVSLILDPRHHLRLSALHNLSKDDKTR</sequence>
<dbReference type="InterPro" id="IPR018201">
    <property type="entry name" value="Ketoacyl_synth_AS"/>
</dbReference>
<evidence type="ECO:0000313" key="6">
    <source>
        <dbReference type="Proteomes" id="UP000798808"/>
    </source>
</evidence>
<dbReference type="InterPro" id="IPR020841">
    <property type="entry name" value="PKS_Beta-ketoAc_synthase_dom"/>
</dbReference>
<keyword evidence="1" id="KW-0596">Phosphopantetheine</keyword>
<dbReference type="EMBL" id="SMLW01000099">
    <property type="protein sequence ID" value="MTI23360.1"/>
    <property type="molecule type" value="Genomic_DNA"/>
</dbReference>
<dbReference type="InterPro" id="IPR050091">
    <property type="entry name" value="PKS_NRPS_Biosynth_Enz"/>
</dbReference>
<dbReference type="Pfam" id="PF00109">
    <property type="entry name" value="ketoacyl-synt"/>
    <property type="match status" value="1"/>
</dbReference>
<accession>A0ABW9RJC0</accession>
<evidence type="ECO:0000259" key="4">
    <source>
        <dbReference type="PROSITE" id="PS52004"/>
    </source>
</evidence>
<protein>
    <submittedName>
        <fullName evidence="5">Polyketide synthase</fullName>
    </submittedName>
</protein>
<reference evidence="5 6" key="1">
    <citation type="submission" date="2019-02" db="EMBL/GenBank/DDBJ databases">
        <authorList>
            <person name="Goldberg S.R."/>
            <person name="Haltli B.A."/>
            <person name="Correa H."/>
            <person name="Russell K.G."/>
        </authorList>
    </citation>
    <scope>NUCLEOTIDE SEQUENCE [LARGE SCALE GENOMIC DNA]</scope>
    <source>
        <strain evidence="5 6">JCM 16186</strain>
    </source>
</reference>
<dbReference type="SMART" id="SM00825">
    <property type="entry name" value="PKS_KS"/>
    <property type="match status" value="1"/>
</dbReference>
<evidence type="ECO:0000256" key="3">
    <source>
        <dbReference type="ARBA" id="ARBA00022679"/>
    </source>
</evidence>
<dbReference type="InterPro" id="IPR016039">
    <property type="entry name" value="Thiolase-like"/>
</dbReference>
<dbReference type="Proteomes" id="UP000798808">
    <property type="component" value="Unassembled WGS sequence"/>
</dbReference>
<dbReference type="InterPro" id="IPR014030">
    <property type="entry name" value="Ketoacyl_synth_N"/>
</dbReference>
<dbReference type="PROSITE" id="PS52004">
    <property type="entry name" value="KS3_2"/>
    <property type="match status" value="1"/>
</dbReference>